<protein>
    <submittedName>
        <fullName evidence="1">Uncharacterized protein</fullName>
    </submittedName>
</protein>
<evidence type="ECO:0000313" key="1">
    <source>
        <dbReference type="EMBL" id="AFM03528.1"/>
    </source>
</evidence>
<keyword evidence="2" id="KW-1185">Reference proteome</keyword>
<dbReference type="InterPro" id="IPR058292">
    <property type="entry name" value="DUF7986"/>
</dbReference>
<dbReference type="EMBL" id="CP003345">
    <property type="protein sequence ID" value="AFM03528.1"/>
    <property type="molecule type" value="Genomic_DNA"/>
</dbReference>
<sequence length="235" mass="27335">MENYTLNYHKTFLADISKGLQAALDTYNNYYIEQAIYAFGSPKNDGNAQNIKFATPAQNHCFTDYVLLEQQVEKQKIYERYLKEQTEAKEIPLLNKFVPSFENSYTSLFRIVDIDVEEGIIYFDDVLGVNEGQEIAIVDKVLADTIDKNPVNMNFLMFFRFIPFLGDFIDLNDDEDTLKGMTNGYIYFFEPQEERTIIKEYKKMAAKVRVSKSSSKRQIAFTELDKKYGKKLLLS</sequence>
<dbReference type="AlphaFoldDB" id="I4AHU3"/>
<organism evidence="1 2">
    <name type="scientific">Bernardetia litoralis (strain ATCC 23117 / DSM 6794 / NBRC 15988 / NCIMB 1366 / Fx l1 / Sio-4)</name>
    <name type="common">Flexibacter litoralis</name>
    <dbReference type="NCBI Taxonomy" id="880071"/>
    <lineage>
        <taxon>Bacteria</taxon>
        <taxon>Pseudomonadati</taxon>
        <taxon>Bacteroidota</taxon>
        <taxon>Cytophagia</taxon>
        <taxon>Cytophagales</taxon>
        <taxon>Bernardetiaceae</taxon>
        <taxon>Bernardetia</taxon>
    </lineage>
</organism>
<accession>I4AHU3</accession>
<evidence type="ECO:0000313" key="2">
    <source>
        <dbReference type="Proteomes" id="UP000006054"/>
    </source>
</evidence>
<dbReference type="RefSeq" id="WP_014796986.1">
    <property type="nucleotide sequence ID" value="NC_018018.1"/>
</dbReference>
<dbReference type="Pfam" id="PF25948">
    <property type="entry name" value="DUF7986"/>
    <property type="match status" value="1"/>
</dbReference>
<proteinExistence type="predicted"/>
<gene>
    <name evidence="1" type="ordered locus">Fleli_1090</name>
</gene>
<dbReference type="HOGENOM" id="CLU_1178809_0_0_10"/>
<dbReference type="KEGG" id="fli:Fleli_1090"/>
<name>I4AHU3_BERLS</name>
<reference evidence="2" key="1">
    <citation type="submission" date="2012-06" db="EMBL/GenBank/DDBJ databases">
        <title>The complete genome of Flexibacter litoralis DSM 6794.</title>
        <authorList>
            <person name="Lucas S."/>
            <person name="Copeland A."/>
            <person name="Lapidus A."/>
            <person name="Glavina del Rio T."/>
            <person name="Dalin E."/>
            <person name="Tice H."/>
            <person name="Bruce D."/>
            <person name="Goodwin L."/>
            <person name="Pitluck S."/>
            <person name="Peters L."/>
            <person name="Ovchinnikova G."/>
            <person name="Lu M."/>
            <person name="Kyrpides N."/>
            <person name="Mavromatis K."/>
            <person name="Ivanova N."/>
            <person name="Brettin T."/>
            <person name="Detter J.C."/>
            <person name="Han C."/>
            <person name="Larimer F."/>
            <person name="Land M."/>
            <person name="Hauser L."/>
            <person name="Markowitz V."/>
            <person name="Cheng J.-F."/>
            <person name="Hugenholtz P."/>
            <person name="Woyke T."/>
            <person name="Wu D."/>
            <person name="Spring S."/>
            <person name="Lang E."/>
            <person name="Kopitz M."/>
            <person name="Brambilla E."/>
            <person name="Klenk H.-P."/>
            <person name="Eisen J.A."/>
        </authorList>
    </citation>
    <scope>NUCLEOTIDE SEQUENCE [LARGE SCALE GENOMIC DNA]</scope>
    <source>
        <strain evidence="2">ATCC 23117 / DSM 6794 / NBRC 15988 / NCIMB 1366 / Sio-4</strain>
    </source>
</reference>
<dbReference type="PATRIC" id="fig|880071.3.peg.1062"/>
<dbReference type="Proteomes" id="UP000006054">
    <property type="component" value="Chromosome"/>
</dbReference>